<dbReference type="EMBL" id="LXQA011284962">
    <property type="protein sequence ID" value="MCI91893.1"/>
    <property type="molecule type" value="Genomic_DNA"/>
</dbReference>
<organism evidence="1 2">
    <name type="scientific">Trifolium medium</name>
    <dbReference type="NCBI Taxonomy" id="97028"/>
    <lineage>
        <taxon>Eukaryota</taxon>
        <taxon>Viridiplantae</taxon>
        <taxon>Streptophyta</taxon>
        <taxon>Embryophyta</taxon>
        <taxon>Tracheophyta</taxon>
        <taxon>Spermatophyta</taxon>
        <taxon>Magnoliopsida</taxon>
        <taxon>eudicotyledons</taxon>
        <taxon>Gunneridae</taxon>
        <taxon>Pentapetalae</taxon>
        <taxon>rosids</taxon>
        <taxon>fabids</taxon>
        <taxon>Fabales</taxon>
        <taxon>Fabaceae</taxon>
        <taxon>Papilionoideae</taxon>
        <taxon>50 kb inversion clade</taxon>
        <taxon>NPAAA clade</taxon>
        <taxon>Hologalegina</taxon>
        <taxon>IRL clade</taxon>
        <taxon>Trifolieae</taxon>
        <taxon>Trifolium</taxon>
    </lineage>
</organism>
<dbReference type="AlphaFoldDB" id="A0A392VWM5"/>
<evidence type="ECO:0000313" key="2">
    <source>
        <dbReference type="Proteomes" id="UP000265520"/>
    </source>
</evidence>
<sequence length="58" mass="6663">MVDQFGGMDKETRQIVHLFGGMDNVVRHMVQQVGGICNPQHILETYVRLPLELLLQEQ</sequence>
<feature type="non-terminal residue" evidence="1">
    <location>
        <position position="58"/>
    </location>
</feature>
<protein>
    <submittedName>
        <fullName evidence="1">Uncharacterized protein</fullName>
    </submittedName>
</protein>
<comment type="caution">
    <text evidence="1">The sequence shown here is derived from an EMBL/GenBank/DDBJ whole genome shotgun (WGS) entry which is preliminary data.</text>
</comment>
<evidence type="ECO:0000313" key="1">
    <source>
        <dbReference type="EMBL" id="MCI91893.1"/>
    </source>
</evidence>
<proteinExistence type="predicted"/>
<keyword evidence="2" id="KW-1185">Reference proteome</keyword>
<reference evidence="1 2" key="1">
    <citation type="journal article" date="2018" name="Front. Plant Sci.">
        <title>Red Clover (Trifolium pratense) and Zigzag Clover (T. medium) - A Picture of Genomic Similarities and Differences.</title>
        <authorList>
            <person name="Dluhosova J."/>
            <person name="Istvanek J."/>
            <person name="Nedelnik J."/>
            <person name="Repkova J."/>
        </authorList>
    </citation>
    <scope>NUCLEOTIDE SEQUENCE [LARGE SCALE GENOMIC DNA]</scope>
    <source>
        <strain evidence="2">cv. 10/8</strain>
        <tissue evidence="1">Leaf</tissue>
    </source>
</reference>
<dbReference type="Proteomes" id="UP000265520">
    <property type="component" value="Unassembled WGS sequence"/>
</dbReference>
<name>A0A392VWM5_9FABA</name>
<accession>A0A392VWM5</accession>